<proteinExistence type="predicted"/>
<reference evidence="1 2" key="1">
    <citation type="submission" date="2019-06" db="EMBL/GenBank/DDBJ databases">
        <authorList>
            <person name="Palmer J.M."/>
        </authorList>
    </citation>
    <scope>NUCLEOTIDE SEQUENCE [LARGE SCALE GENOMIC DNA]</scope>
    <source>
        <strain evidence="1 2">TWF106</strain>
    </source>
</reference>
<accession>A0A7C8V427</accession>
<name>A0A7C8V427_ORBOL</name>
<protein>
    <submittedName>
        <fullName evidence="1">Uncharacterized protein</fullName>
    </submittedName>
</protein>
<evidence type="ECO:0000313" key="1">
    <source>
        <dbReference type="EMBL" id="KAF3221717.1"/>
    </source>
</evidence>
<dbReference type="Proteomes" id="UP000472727">
    <property type="component" value="Unassembled WGS sequence"/>
</dbReference>
<comment type="caution">
    <text evidence="1">The sequence shown here is derived from an EMBL/GenBank/DDBJ whole genome shotgun (WGS) entry which is preliminary data.</text>
</comment>
<sequence length="82" mass="9908">MERATPNNHLLRPNFEEFRVKNTVGTAHAYYPYYIYAMYLRTIPCRDTHLTFPEILICCPEAKKKVDTEKKDWEELVWFYTS</sequence>
<dbReference type="AlphaFoldDB" id="A0A7C8V427"/>
<dbReference type="EMBL" id="WIWS01000028">
    <property type="protein sequence ID" value="KAF3221717.1"/>
    <property type="molecule type" value="Genomic_DNA"/>
</dbReference>
<gene>
    <name evidence="1" type="ORF">TWF106_006002</name>
</gene>
<evidence type="ECO:0000313" key="2">
    <source>
        <dbReference type="Proteomes" id="UP000472727"/>
    </source>
</evidence>
<organism evidence="1 2">
    <name type="scientific">Orbilia oligospora</name>
    <name type="common">Nematode-trapping fungus</name>
    <name type="synonym">Arthrobotrys oligospora</name>
    <dbReference type="NCBI Taxonomy" id="2813651"/>
    <lineage>
        <taxon>Eukaryota</taxon>
        <taxon>Fungi</taxon>
        <taxon>Dikarya</taxon>
        <taxon>Ascomycota</taxon>
        <taxon>Pezizomycotina</taxon>
        <taxon>Orbiliomycetes</taxon>
        <taxon>Orbiliales</taxon>
        <taxon>Orbiliaceae</taxon>
        <taxon>Orbilia</taxon>
    </lineage>
</organism>